<evidence type="ECO:0000313" key="3">
    <source>
        <dbReference type="Proteomes" id="UP000886998"/>
    </source>
</evidence>
<sequence>MMPGDEAVASSPGILINHHPDSINESGSHLNPLLPNSPGPQKQTIASSTALLTATMQLFYSIRRPHLPTDVNTSKDSKTFYDMGRRII</sequence>
<organism evidence="2 3">
    <name type="scientific">Trichonephila inaurata madagascariensis</name>
    <dbReference type="NCBI Taxonomy" id="2747483"/>
    <lineage>
        <taxon>Eukaryota</taxon>
        <taxon>Metazoa</taxon>
        <taxon>Ecdysozoa</taxon>
        <taxon>Arthropoda</taxon>
        <taxon>Chelicerata</taxon>
        <taxon>Arachnida</taxon>
        <taxon>Araneae</taxon>
        <taxon>Araneomorphae</taxon>
        <taxon>Entelegynae</taxon>
        <taxon>Araneoidea</taxon>
        <taxon>Nephilidae</taxon>
        <taxon>Trichonephila</taxon>
        <taxon>Trichonephila inaurata</taxon>
    </lineage>
</organism>
<gene>
    <name evidence="2" type="ORF">TNIN_134231</name>
</gene>
<reference evidence="2" key="1">
    <citation type="submission" date="2020-08" db="EMBL/GenBank/DDBJ databases">
        <title>Multicomponent nature underlies the extraordinary mechanical properties of spider dragline silk.</title>
        <authorList>
            <person name="Kono N."/>
            <person name="Nakamura H."/>
            <person name="Mori M."/>
            <person name="Yoshida Y."/>
            <person name="Ohtoshi R."/>
            <person name="Malay A.D."/>
            <person name="Moran D.A.P."/>
            <person name="Tomita M."/>
            <person name="Numata K."/>
            <person name="Arakawa K."/>
        </authorList>
    </citation>
    <scope>NUCLEOTIDE SEQUENCE</scope>
</reference>
<evidence type="ECO:0000256" key="1">
    <source>
        <dbReference type="SAM" id="MobiDB-lite"/>
    </source>
</evidence>
<evidence type="ECO:0000313" key="2">
    <source>
        <dbReference type="EMBL" id="GFY40521.1"/>
    </source>
</evidence>
<protein>
    <submittedName>
        <fullName evidence="2">Uncharacterized protein</fullName>
    </submittedName>
</protein>
<feature type="region of interest" description="Disordered" evidence="1">
    <location>
        <begin position="1"/>
        <end position="44"/>
    </location>
</feature>
<proteinExistence type="predicted"/>
<keyword evidence="3" id="KW-1185">Reference proteome</keyword>
<name>A0A8X6WV05_9ARAC</name>
<accession>A0A8X6WV05</accession>
<dbReference type="EMBL" id="BMAV01001958">
    <property type="protein sequence ID" value="GFY40521.1"/>
    <property type="molecule type" value="Genomic_DNA"/>
</dbReference>
<dbReference type="AlphaFoldDB" id="A0A8X6WV05"/>
<dbReference type="Proteomes" id="UP000886998">
    <property type="component" value="Unassembled WGS sequence"/>
</dbReference>
<comment type="caution">
    <text evidence="2">The sequence shown here is derived from an EMBL/GenBank/DDBJ whole genome shotgun (WGS) entry which is preliminary data.</text>
</comment>